<dbReference type="PANTHER" id="PTHR35807">
    <property type="entry name" value="TRANSCRIPTIONAL REGULATOR REDD-RELATED"/>
    <property type="match status" value="1"/>
</dbReference>
<evidence type="ECO:0000313" key="9">
    <source>
        <dbReference type="EMBL" id="RZS90190.1"/>
    </source>
</evidence>
<dbReference type="PROSITE" id="PS51755">
    <property type="entry name" value="OMPR_PHOB"/>
    <property type="match status" value="1"/>
</dbReference>
<feature type="DNA-binding region" description="OmpR/PhoB-type" evidence="5">
    <location>
        <begin position="8"/>
        <end position="119"/>
    </location>
</feature>
<keyword evidence="2" id="KW-0805">Transcription regulation</keyword>
<dbReference type="InterPro" id="IPR041664">
    <property type="entry name" value="AAA_16"/>
</dbReference>
<dbReference type="InterPro" id="IPR001867">
    <property type="entry name" value="OmpR/PhoB-type_DNA-bd"/>
</dbReference>
<evidence type="ECO:0000256" key="1">
    <source>
        <dbReference type="ARBA" id="ARBA00005820"/>
    </source>
</evidence>
<evidence type="ECO:0000256" key="2">
    <source>
        <dbReference type="ARBA" id="ARBA00023015"/>
    </source>
</evidence>
<reference evidence="9 10" key="1">
    <citation type="submission" date="2019-02" db="EMBL/GenBank/DDBJ databases">
        <title>Genomic Encyclopedia of Type Strains, Phase IV (KMG-IV): sequencing the most valuable type-strain genomes for metagenomic binning, comparative biology and taxonomic classification.</title>
        <authorList>
            <person name="Goeker M."/>
        </authorList>
    </citation>
    <scope>NUCLEOTIDE SEQUENCE [LARGE SCALE GENOMIC DNA]</scope>
    <source>
        <strain evidence="9 10">DSM 45622</strain>
    </source>
</reference>
<keyword evidence="4" id="KW-0804">Transcription</keyword>
<dbReference type="GO" id="GO:0006355">
    <property type="term" value="P:regulation of DNA-templated transcription"/>
    <property type="evidence" value="ECO:0007669"/>
    <property type="project" value="InterPro"/>
</dbReference>
<keyword evidence="10" id="KW-1185">Reference proteome</keyword>
<accession>A0A4Q7NTG3</accession>
<dbReference type="InterPro" id="IPR036388">
    <property type="entry name" value="WH-like_DNA-bd_sf"/>
</dbReference>
<dbReference type="GO" id="GO:0000160">
    <property type="term" value="P:phosphorelay signal transduction system"/>
    <property type="evidence" value="ECO:0007669"/>
    <property type="project" value="InterPro"/>
</dbReference>
<protein>
    <submittedName>
        <fullName evidence="9">Transcriptional regulator</fullName>
    </submittedName>
</protein>
<sequence>MQVRGSGQDVDEVGALRVQVLGRLAVHRDEPSAPGSAVEVDLGGPRRRSLLALLVLARGAPVPAERIIDLLWGDESGSATPAALHPVVSHLRRALEPARDARSREGVLRRDPAGYVLRLPPGAVDAWRFERLVSRGAALAGAAAVPLLEEALELYRGDPYAEWAGRSWATGEAGRLRELAAVARERLLAARLDTGGAAVLVPEIEKLTAEEPLREERWRLLALALYRAHRQSDALGALRRARTLLADELGVDPGPALREIEARILAQDEGLALALPPAVPTARAAEPAPTGQPAAAAPHRPVPAGEAGAIVDREPELARLAEQVGAATAGRGGALVIAGPAGIGKSRLLGEVRRQGTAAGALVLGARGSGLEREYAFGVVRQLFEPVLLDPAARERLLTGPAAAAAGVFDTAEQRAEGSFAALHGLYWLVVNLAAERPVVLVVDDLQWCDPASLRFLAYLLRRVEGLRALVASGLRTGEVPTDAALVAEVAHDPSTVSVEPGPISREGVATLVAAGLGSPAAPAFVSACHRATGGNPLLVRQLLRALESEGVRPDADAAGTVEAIGSRAVTSLVGMRLARTSEQVREVARAVAVLGDGASLPALAAFTGLAEPAAADAVAELAAAEVLRPEPPVGFVHPLVGDAVYRSLPPGHRELAHERAATVLAARGEAAERVAAHLLQVPARGSAWVVEVLTAAAATAVDRGAPEGAVAYLRRALEEPPEPAARAALLLELGRVETLGDGDAAIGHLEQAYALAGEPRLRATVAQVLGHSLVFAGERGRVTAFSRRAAAELPLDMVDARQALVALERVGAHMHGLPLREWFDAPVQPLEGDGPGARMLAVTRAWELLRAAEDRDRCVALCRDALAGGVLQQSDPGLFWVVGAFVQELADIELGSFWDDMLRRAHQQGSLFSALATHMWRGHALWRRGDLREAELALRTAIEQSQRWAAPPVAASYGEAFIVGVLLDRGDTAAARAFFDAHDDHGRMGDGERLWVEAEARLLLTEGDPARALACVDGSGEVVLGVRNPAWSPWRSLRALALRQLGREPEARALLEQELDIGRQWGASRAVGRALRLLGRPAEAVAVLSSTPWRLELAHAQHALVGAVPDAEREALLVSVLELAEECGAEGLRRSAAAQLTECGGRAPDERAGRRRLTTTQRRVAGMAADGADARQIAASLFLTPRSVEVTLEAVRAAYGVASDAELRLALAT</sequence>
<comment type="caution">
    <text evidence="9">The sequence shown here is derived from an EMBL/GenBank/DDBJ whole genome shotgun (WGS) entry which is preliminary data.</text>
</comment>
<dbReference type="SUPFAM" id="SSF48452">
    <property type="entry name" value="TPR-like"/>
    <property type="match status" value="2"/>
</dbReference>
<dbReference type="SUPFAM" id="SSF46894">
    <property type="entry name" value="C-terminal effector domain of the bipartite response regulators"/>
    <property type="match status" value="2"/>
</dbReference>
<feature type="domain" description="HTH luxR-type" evidence="7">
    <location>
        <begin position="1151"/>
        <end position="1214"/>
    </location>
</feature>
<evidence type="ECO:0000256" key="6">
    <source>
        <dbReference type="SAM" id="MobiDB-lite"/>
    </source>
</evidence>
<dbReference type="CDD" id="cd15831">
    <property type="entry name" value="BTAD"/>
    <property type="match status" value="1"/>
</dbReference>
<dbReference type="PANTHER" id="PTHR35807:SF1">
    <property type="entry name" value="TRANSCRIPTIONAL REGULATOR REDD"/>
    <property type="match status" value="1"/>
</dbReference>
<dbReference type="InterPro" id="IPR011990">
    <property type="entry name" value="TPR-like_helical_dom_sf"/>
</dbReference>
<dbReference type="PROSITE" id="PS50043">
    <property type="entry name" value="HTH_LUXR_2"/>
    <property type="match status" value="1"/>
</dbReference>
<dbReference type="Pfam" id="PF13191">
    <property type="entry name" value="AAA_16"/>
    <property type="match status" value="1"/>
</dbReference>
<feature type="domain" description="OmpR/PhoB-type" evidence="8">
    <location>
        <begin position="8"/>
        <end position="119"/>
    </location>
</feature>
<dbReference type="EMBL" id="SGXD01000002">
    <property type="protein sequence ID" value="RZS90190.1"/>
    <property type="molecule type" value="Genomic_DNA"/>
</dbReference>
<evidence type="ECO:0000259" key="8">
    <source>
        <dbReference type="PROSITE" id="PS51755"/>
    </source>
</evidence>
<dbReference type="SMART" id="SM00421">
    <property type="entry name" value="HTH_LUXR"/>
    <property type="match status" value="1"/>
</dbReference>
<evidence type="ECO:0000313" key="10">
    <source>
        <dbReference type="Proteomes" id="UP000293638"/>
    </source>
</evidence>
<keyword evidence="3 5" id="KW-0238">DNA-binding</keyword>
<organism evidence="9 10">
    <name type="scientific">Motilibacter rhizosphaerae</name>
    <dbReference type="NCBI Taxonomy" id="598652"/>
    <lineage>
        <taxon>Bacteria</taxon>
        <taxon>Bacillati</taxon>
        <taxon>Actinomycetota</taxon>
        <taxon>Actinomycetes</taxon>
        <taxon>Motilibacterales</taxon>
        <taxon>Motilibacteraceae</taxon>
        <taxon>Motilibacter</taxon>
    </lineage>
</organism>
<dbReference type="GO" id="GO:0003677">
    <property type="term" value="F:DNA binding"/>
    <property type="evidence" value="ECO:0007669"/>
    <property type="project" value="UniProtKB-UniRule"/>
</dbReference>
<evidence type="ECO:0000256" key="5">
    <source>
        <dbReference type="PROSITE-ProRule" id="PRU01091"/>
    </source>
</evidence>
<dbReference type="SMART" id="SM00862">
    <property type="entry name" value="Trans_reg_C"/>
    <property type="match status" value="1"/>
</dbReference>
<dbReference type="Gene3D" id="1.25.40.10">
    <property type="entry name" value="Tetratricopeptide repeat domain"/>
    <property type="match status" value="2"/>
</dbReference>
<dbReference type="RefSeq" id="WP_231116233.1">
    <property type="nucleotide sequence ID" value="NZ_SGXD01000002.1"/>
</dbReference>
<evidence type="ECO:0000256" key="3">
    <source>
        <dbReference type="ARBA" id="ARBA00023125"/>
    </source>
</evidence>
<dbReference type="Gene3D" id="1.10.10.10">
    <property type="entry name" value="Winged helix-like DNA-binding domain superfamily/Winged helix DNA-binding domain"/>
    <property type="match status" value="2"/>
</dbReference>
<name>A0A4Q7NTG3_9ACTN</name>
<dbReference type="InterPro" id="IPR000792">
    <property type="entry name" value="Tscrpt_reg_LuxR_C"/>
</dbReference>
<dbReference type="SUPFAM" id="SSF52540">
    <property type="entry name" value="P-loop containing nucleoside triphosphate hydrolases"/>
    <property type="match status" value="1"/>
</dbReference>
<dbReference type="Proteomes" id="UP000293638">
    <property type="component" value="Unassembled WGS sequence"/>
</dbReference>
<proteinExistence type="inferred from homology"/>
<dbReference type="InterPro" id="IPR005158">
    <property type="entry name" value="BTAD"/>
</dbReference>
<dbReference type="InterPro" id="IPR051677">
    <property type="entry name" value="AfsR-DnrI-RedD_regulator"/>
</dbReference>
<evidence type="ECO:0000259" key="7">
    <source>
        <dbReference type="PROSITE" id="PS50043"/>
    </source>
</evidence>
<dbReference type="InterPro" id="IPR016032">
    <property type="entry name" value="Sig_transdc_resp-reg_C-effctor"/>
</dbReference>
<comment type="similarity">
    <text evidence="1">Belongs to the AfsR/DnrI/RedD regulatory family.</text>
</comment>
<dbReference type="SMART" id="SM01043">
    <property type="entry name" value="BTAD"/>
    <property type="match status" value="1"/>
</dbReference>
<evidence type="ECO:0000256" key="4">
    <source>
        <dbReference type="ARBA" id="ARBA00023163"/>
    </source>
</evidence>
<dbReference type="Pfam" id="PF03704">
    <property type="entry name" value="BTAD"/>
    <property type="match status" value="1"/>
</dbReference>
<dbReference type="AlphaFoldDB" id="A0A4Q7NTG3"/>
<dbReference type="InterPro" id="IPR027417">
    <property type="entry name" value="P-loop_NTPase"/>
</dbReference>
<dbReference type="Pfam" id="PF00486">
    <property type="entry name" value="Trans_reg_C"/>
    <property type="match status" value="1"/>
</dbReference>
<gene>
    <name evidence="9" type="ORF">EV189_1974</name>
</gene>
<feature type="region of interest" description="Disordered" evidence="6">
    <location>
        <begin position="283"/>
        <end position="302"/>
    </location>
</feature>